<protein>
    <recommendedName>
        <fullName evidence="3">Intraflagellar transport protein 46 homolog</fullName>
    </recommendedName>
</protein>
<evidence type="ECO:0000256" key="5">
    <source>
        <dbReference type="ARBA" id="ARBA00023069"/>
    </source>
</evidence>
<feature type="compositionally biased region" description="Acidic residues" evidence="8">
    <location>
        <begin position="26"/>
        <end position="35"/>
    </location>
</feature>
<reference evidence="10" key="1">
    <citation type="submission" date="2025-08" db="UniProtKB">
        <authorList>
            <consortium name="RefSeq"/>
        </authorList>
    </citation>
    <scope>IDENTIFICATION</scope>
</reference>
<feature type="compositionally biased region" description="Acidic residues" evidence="8">
    <location>
        <begin position="89"/>
        <end position="106"/>
    </location>
</feature>
<feature type="compositionally biased region" description="Polar residues" evidence="8">
    <location>
        <begin position="57"/>
        <end position="66"/>
    </location>
</feature>
<feature type="region of interest" description="Disordered" evidence="8">
    <location>
        <begin position="80"/>
        <end position="106"/>
    </location>
</feature>
<evidence type="ECO:0000313" key="9">
    <source>
        <dbReference type="Proteomes" id="UP000515154"/>
    </source>
</evidence>
<dbReference type="GO" id="GO:0060271">
    <property type="term" value="P:cilium assembly"/>
    <property type="evidence" value="ECO:0007669"/>
    <property type="project" value="TreeGrafter"/>
</dbReference>
<dbReference type="RefSeq" id="XP_036361793.1">
    <property type="nucleotide sequence ID" value="XM_036505900.1"/>
</dbReference>
<comment type="similarity">
    <text evidence="2">Belongs to the IFT46 family.</text>
</comment>
<evidence type="ECO:0000256" key="6">
    <source>
        <dbReference type="ARBA" id="ARBA00023212"/>
    </source>
</evidence>
<keyword evidence="9" id="KW-1185">Reference proteome</keyword>
<dbReference type="InterPro" id="IPR022088">
    <property type="entry name" value="Intraflagellar_transp_cmplxB"/>
</dbReference>
<name>A0A7E6F2Q5_9MOLL</name>
<comment type="subcellular location">
    <subcellularLocation>
        <location evidence="1">Cytoplasm</location>
        <location evidence="1">Cytoskeleton</location>
        <location evidence="1">Cilium basal body</location>
    </subcellularLocation>
</comment>
<keyword evidence="4" id="KW-0963">Cytoplasm</keyword>
<dbReference type="PANTHER" id="PTHR13376:SF0">
    <property type="entry name" value="INTRAFLAGELLAR TRANSPORT PROTEIN 46 HOMOLOG"/>
    <property type="match status" value="1"/>
</dbReference>
<accession>A0A7E6F2Q5</accession>
<dbReference type="GO" id="GO:0031514">
    <property type="term" value="C:motile cilium"/>
    <property type="evidence" value="ECO:0007669"/>
    <property type="project" value="TreeGrafter"/>
</dbReference>
<dbReference type="AlphaFoldDB" id="A0A7E6F2Q5"/>
<dbReference type="PANTHER" id="PTHR13376">
    <property type="entry name" value="INTRAFLAGELLAR TRANSPORT PROTEIN 46 HOMOLOG"/>
    <property type="match status" value="1"/>
</dbReference>
<dbReference type="GO" id="GO:0030992">
    <property type="term" value="C:intraciliary transport particle B"/>
    <property type="evidence" value="ECO:0007669"/>
    <property type="project" value="TreeGrafter"/>
</dbReference>
<evidence type="ECO:0000256" key="1">
    <source>
        <dbReference type="ARBA" id="ARBA00004120"/>
    </source>
</evidence>
<feature type="region of interest" description="Disordered" evidence="8">
    <location>
        <begin position="18"/>
        <end position="66"/>
    </location>
</feature>
<evidence type="ECO:0000256" key="2">
    <source>
        <dbReference type="ARBA" id="ARBA00007700"/>
    </source>
</evidence>
<evidence type="ECO:0000313" key="10">
    <source>
        <dbReference type="RefSeq" id="XP_036361793.1"/>
    </source>
</evidence>
<keyword evidence="7" id="KW-0966">Cell projection</keyword>
<proteinExistence type="inferred from homology"/>
<evidence type="ECO:0000256" key="7">
    <source>
        <dbReference type="ARBA" id="ARBA00023273"/>
    </source>
</evidence>
<evidence type="ECO:0000256" key="8">
    <source>
        <dbReference type="SAM" id="MobiDB-lite"/>
    </source>
</evidence>
<dbReference type="GO" id="GO:0005815">
    <property type="term" value="C:microtubule organizing center"/>
    <property type="evidence" value="ECO:0007669"/>
    <property type="project" value="TreeGrafter"/>
</dbReference>
<evidence type="ECO:0000256" key="4">
    <source>
        <dbReference type="ARBA" id="ARBA00022490"/>
    </source>
</evidence>
<sequence>MMSTSVIYRTIQKTAAQLHQNQPYDESLEVPDADDVPSTYTPTPRSHNPLGRISNPGIDQSGSPHLLATSTEDAKKLLGKSLGRSSNLSDDDDDGSDLSDDDDDDEEVHIEGAYDPADYDNLQVSSDIKDLFEYISRYSYQVIELEHKLKPFIPDFIPSVGDTDAFIKIPRPDMKPDMVGLTVLDEPCAAQSDPTVLDLQLRTISKQTTAKQMVVKSLEQAEKDPKQIDNWIQNIDKLHRSKPPPNVHYTKNMPQIDSLMQEWPSELEELLKEVSLPSASMDTSLADYIRAICCILDIPVYQTSHNNDMIQALHVLFTLYNEFQNSQHFQTLAQEYKMKKEANPNEQLVLDGDNEAPNGN</sequence>
<keyword evidence="6" id="KW-0206">Cytoskeleton</keyword>
<dbReference type="Proteomes" id="UP000515154">
    <property type="component" value="Linkage group LG9"/>
</dbReference>
<organism evidence="9 10">
    <name type="scientific">Octopus sinensis</name>
    <name type="common">East Asian common octopus</name>
    <dbReference type="NCBI Taxonomy" id="2607531"/>
    <lineage>
        <taxon>Eukaryota</taxon>
        <taxon>Metazoa</taxon>
        <taxon>Spiralia</taxon>
        <taxon>Lophotrochozoa</taxon>
        <taxon>Mollusca</taxon>
        <taxon>Cephalopoda</taxon>
        <taxon>Coleoidea</taxon>
        <taxon>Octopodiformes</taxon>
        <taxon>Octopoda</taxon>
        <taxon>Incirrata</taxon>
        <taxon>Octopodidae</taxon>
        <taxon>Octopus</taxon>
    </lineage>
</organism>
<keyword evidence="5" id="KW-0969">Cilium</keyword>
<dbReference type="GO" id="GO:0042073">
    <property type="term" value="P:intraciliary transport"/>
    <property type="evidence" value="ECO:0007669"/>
    <property type="project" value="InterPro"/>
</dbReference>
<dbReference type="Pfam" id="PF12317">
    <property type="entry name" value="IFT46_B_C"/>
    <property type="match status" value="1"/>
</dbReference>
<gene>
    <name evidence="10" type="primary">LOC115215660</name>
</gene>
<evidence type="ECO:0000256" key="3">
    <source>
        <dbReference type="ARBA" id="ARBA00017206"/>
    </source>
</evidence>